<proteinExistence type="predicted"/>
<protein>
    <recommendedName>
        <fullName evidence="4">Nucleotide-diphospho-sugar transferase domain-containing protein</fullName>
    </recommendedName>
</protein>
<evidence type="ECO:0000313" key="2">
    <source>
        <dbReference type="EMBL" id="KAL3073302.1"/>
    </source>
</evidence>
<gene>
    <name evidence="2" type="ORF">niasHS_016997</name>
</gene>
<dbReference type="AlphaFoldDB" id="A0ABD2I2P1"/>
<comment type="caution">
    <text evidence="2">The sequence shown here is derived from an EMBL/GenBank/DDBJ whole genome shotgun (WGS) entry which is preliminary data.</text>
</comment>
<keyword evidence="3" id="KW-1185">Reference proteome</keyword>
<dbReference type="PANTHER" id="PTHR31562">
    <property type="entry name" value="PROTEIN CBG18972"/>
    <property type="match status" value="1"/>
</dbReference>
<reference evidence="2 3" key="1">
    <citation type="submission" date="2024-10" db="EMBL/GenBank/DDBJ databases">
        <authorList>
            <person name="Kim D."/>
        </authorList>
    </citation>
    <scope>NUCLEOTIDE SEQUENCE [LARGE SCALE GENOMIC DNA]</scope>
    <source>
        <strain evidence="2">Taebaek</strain>
    </source>
</reference>
<dbReference type="Gene3D" id="3.90.550.10">
    <property type="entry name" value="Spore Coat Polysaccharide Biosynthesis Protein SpsA, Chain A"/>
    <property type="match status" value="1"/>
</dbReference>
<dbReference type="Pfam" id="PF03314">
    <property type="entry name" value="DUF273"/>
    <property type="match status" value="1"/>
</dbReference>
<feature type="transmembrane region" description="Helical" evidence="1">
    <location>
        <begin position="12"/>
        <end position="31"/>
    </location>
</feature>
<evidence type="ECO:0008006" key="4">
    <source>
        <dbReference type="Google" id="ProtNLM"/>
    </source>
</evidence>
<dbReference type="PANTHER" id="PTHR31562:SF2">
    <property type="entry name" value="NUCLEOTIDE-DIPHOSPHO-SUGAR TRANSFERASE"/>
    <property type="match status" value="1"/>
</dbReference>
<keyword evidence="1" id="KW-0812">Transmembrane</keyword>
<dbReference type="InterPro" id="IPR004988">
    <property type="entry name" value="DUF273"/>
</dbReference>
<dbReference type="InterPro" id="IPR029044">
    <property type="entry name" value="Nucleotide-diphossugar_trans"/>
</dbReference>
<name>A0ABD2I2P1_HETSC</name>
<evidence type="ECO:0000256" key="1">
    <source>
        <dbReference type="SAM" id="Phobius"/>
    </source>
</evidence>
<dbReference type="EMBL" id="JBICCN010000371">
    <property type="protein sequence ID" value="KAL3073302.1"/>
    <property type="molecule type" value="Genomic_DNA"/>
</dbReference>
<evidence type="ECO:0000313" key="3">
    <source>
        <dbReference type="Proteomes" id="UP001620645"/>
    </source>
</evidence>
<organism evidence="2 3">
    <name type="scientific">Heterodera schachtii</name>
    <name type="common">Sugarbeet cyst nematode worm</name>
    <name type="synonym">Tylenchus schachtii</name>
    <dbReference type="NCBI Taxonomy" id="97005"/>
    <lineage>
        <taxon>Eukaryota</taxon>
        <taxon>Metazoa</taxon>
        <taxon>Ecdysozoa</taxon>
        <taxon>Nematoda</taxon>
        <taxon>Chromadorea</taxon>
        <taxon>Rhabditida</taxon>
        <taxon>Tylenchina</taxon>
        <taxon>Tylenchomorpha</taxon>
        <taxon>Tylenchoidea</taxon>
        <taxon>Heteroderidae</taxon>
        <taxon>Heteroderinae</taxon>
        <taxon>Heterodera</taxon>
    </lineage>
</organism>
<keyword evidence="1" id="KW-0472">Membrane</keyword>
<accession>A0ABD2I2P1</accession>
<sequence length="400" mass="47210">MFFRLLNKSVRFLLFVTIFCFVVFVFVLYTFNSLSCESVAQIELVLNERLHSVKHGRRKTAGPSKNITLFLAIKKEEDLLSEYRLAHRTLRCYCAMKNYSLIVVDFSTIGTMGKLCPQKDFMFRRHCVLSHWLADHPNVEWTLFMDADMAIINPNHLVEDHIPSDREVDLVFYERLFNGEIAAGSYLARNTEFTRNFLQYWANYYDKLPWSWHGTDNGAVHAVFMDYFCGEKDEIQCSRRRAICWQFWRTSANDDGLRLFTDCVHSVLGVRNKFGNGNGTVQLLTNFRAFWSRDGWLTGGKWCSRDFFLHGWKKKWQNSTKWGGWKSPLKMDEIQLEEFLNLTKCSSNSPPKWPYDNEYIASKNEIDTLLDGHLHEMRMTKLDYWRRVEEAEEKQGHLRK</sequence>
<dbReference type="Proteomes" id="UP001620645">
    <property type="component" value="Unassembled WGS sequence"/>
</dbReference>
<keyword evidence="1" id="KW-1133">Transmembrane helix</keyword>